<feature type="transmembrane region" description="Helical" evidence="1">
    <location>
        <begin position="92"/>
        <end position="113"/>
    </location>
</feature>
<dbReference type="EMBL" id="BAABAU010000001">
    <property type="protein sequence ID" value="GAA4264821.1"/>
    <property type="molecule type" value="Genomic_DNA"/>
</dbReference>
<keyword evidence="1" id="KW-1133">Transmembrane helix</keyword>
<comment type="caution">
    <text evidence="2">The sequence shown here is derived from an EMBL/GenBank/DDBJ whole genome shotgun (WGS) entry which is preliminary data.</text>
</comment>
<organism evidence="2 3">
    <name type="scientific">Frondihabitans peucedani</name>
    <dbReference type="NCBI Taxonomy" id="598626"/>
    <lineage>
        <taxon>Bacteria</taxon>
        <taxon>Bacillati</taxon>
        <taxon>Actinomycetota</taxon>
        <taxon>Actinomycetes</taxon>
        <taxon>Micrococcales</taxon>
        <taxon>Microbacteriaceae</taxon>
        <taxon>Frondihabitans</taxon>
    </lineage>
</organism>
<keyword evidence="1" id="KW-0472">Membrane</keyword>
<reference evidence="3" key="1">
    <citation type="journal article" date="2019" name="Int. J. Syst. Evol. Microbiol.">
        <title>The Global Catalogue of Microorganisms (GCM) 10K type strain sequencing project: providing services to taxonomists for standard genome sequencing and annotation.</title>
        <authorList>
            <consortium name="The Broad Institute Genomics Platform"/>
            <consortium name="The Broad Institute Genome Sequencing Center for Infectious Disease"/>
            <person name="Wu L."/>
            <person name="Ma J."/>
        </authorList>
    </citation>
    <scope>NUCLEOTIDE SEQUENCE [LARGE SCALE GENOMIC DNA]</scope>
    <source>
        <strain evidence="3">JCM 17442</strain>
    </source>
</reference>
<feature type="transmembrane region" description="Helical" evidence="1">
    <location>
        <begin position="35"/>
        <end position="55"/>
    </location>
</feature>
<evidence type="ECO:0000313" key="2">
    <source>
        <dbReference type="EMBL" id="GAA4264821.1"/>
    </source>
</evidence>
<evidence type="ECO:0000313" key="3">
    <source>
        <dbReference type="Proteomes" id="UP001501594"/>
    </source>
</evidence>
<gene>
    <name evidence="2" type="ORF">GCM10022256_04330</name>
</gene>
<sequence length="123" mass="13182">MTGIAVLFIFVQSITAGTFIEDGLPESAKNTWTDVHGFIAYPVMVFSLLAAIVAFRGLRGSGAVPLMAGLLFVATVVQWLSGHAISTLGMDWVTPFHVALAFVVYGIAIWLSIASARLRREAV</sequence>
<accession>A0ABP8DY54</accession>
<dbReference type="Proteomes" id="UP001501594">
    <property type="component" value="Unassembled WGS sequence"/>
</dbReference>
<keyword evidence="1" id="KW-0812">Transmembrane</keyword>
<feature type="transmembrane region" description="Helical" evidence="1">
    <location>
        <begin position="62"/>
        <end position="80"/>
    </location>
</feature>
<evidence type="ECO:0000256" key="1">
    <source>
        <dbReference type="SAM" id="Phobius"/>
    </source>
</evidence>
<protein>
    <submittedName>
        <fullName evidence="2">Uncharacterized protein</fullName>
    </submittedName>
</protein>
<keyword evidence="3" id="KW-1185">Reference proteome</keyword>
<name>A0ABP8DY54_9MICO</name>
<proteinExistence type="predicted"/>